<dbReference type="Gene3D" id="1.20.1560.10">
    <property type="entry name" value="ABC transporter type 1, transmembrane domain"/>
    <property type="match status" value="1"/>
</dbReference>
<dbReference type="AlphaFoldDB" id="A0A1H7R2B7"/>
<accession>A0A1H7R2B7</accession>
<dbReference type="Pfam" id="PF00005">
    <property type="entry name" value="ABC_tran"/>
    <property type="match status" value="1"/>
</dbReference>
<dbReference type="Pfam" id="PF03412">
    <property type="entry name" value="Peptidase_C39"/>
    <property type="match status" value="1"/>
</dbReference>
<dbReference type="CDD" id="cd02418">
    <property type="entry name" value="Peptidase_C39B"/>
    <property type="match status" value="1"/>
</dbReference>
<gene>
    <name evidence="14" type="ORF">SAMN04488505_102506</name>
</gene>
<dbReference type="InterPro" id="IPR003593">
    <property type="entry name" value="AAA+_ATPase"/>
</dbReference>
<evidence type="ECO:0000256" key="1">
    <source>
        <dbReference type="ARBA" id="ARBA00004651"/>
    </source>
</evidence>
<evidence type="ECO:0000256" key="2">
    <source>
        <dbReference type="ARBA" id="ARBA00022448"/>
    </source>
</evidence>
<dbReference type="PROSITE" id="PS50990">
    <property type="entry name" value="PEPTIDASE_C39"/>
    <property type="match status" value="1"/>
</dbReference>
<keyword evidence="3" id="KW-1003">Cell membrane</keyword>
<dbReference type="InterPro" id="IPR036640">
    <property type="entry name" value="ABC1_TM_sf"/>
</dbReference>
<evidence type="ECO:0000256" key="7">
    <source>
        <dbReference type="ARBA" id="ARBA00022840"/>
    </source>
</evidence>
<feature type="transmembrane region" description="Helical" evidence="10">
    <location>
        <begin position="191"/>
        <end position="212"/>
    </location>
</feature>
<evidence type="ECO:0000256" key="5">
    <source>
        <dbReference type="ARBA" id="ARBA00022741"/>
    </source>
</evidence>
<dbReference type="GO" id="GO:0008233">
    <property type="term" value="F:peptidase activity"/>
    <property type="evidence" value="ECO:0007669"/>
    <property type="project" value="InterPro"/>
</dbReference>
<evidence type="ECO:0000256" key="3">
    <source>
        <dbReference type="ARBA" id="ARBA00022475"/>
    </source>
</evidence>
<feature type="domain" description="ABC transmembrane type-1" evidence="12">
    <location>
        <begin position="195"/>
        <end position="474"/>
    </location>
</feature>
<feature type="transmembrane region" description="Helical" evidence="10">
    <location>
        <begin position="302"/>
        <end position="325"/>
    </location>
</feature>
<dbReference type="Gene3D" id="3.40.50.300">
    <property type="entry name" value="P-loop containing nucleotide triphosphate hydrolases"/>
    <property type="match status" value="1"/>
</dbReference>
<dbReference type="Proteomes" id="UP000198984">
    <property type="component" value="Unassembled WGS sequence"/>
</dbReference>
<dbReference type="Gene3D" id="3.90.70.10">
    <property type="entry name" value="Cysteine proteinases"/>
    <property type="match status" value="1"/>
</dbReference>
<dbReference type="FunFam" id="3.40.50.300:FF:000221">
    <property type="entry name" value="Multidrug ABC transporter ATP-binding protein"/>
    <property type="match status" value="1"/>
</dbReference>
<dbReference type="SMART" id="SM00382">
    <property type="entry name" value="AAA"/>
    <property type="match status" value="1"/>
</dbReference>
<dbReference type="GO" id="GO:0015421">
    <property type="term" value="F:ABC-type oligopeptide transporter activity"/>
    <property type="evidence" value="ECO:0007669"/>
    <property type="project" value="TreeGrafter"/>
</dbReference>
<dbReference type="OrthoDB" id="9760358at2"/>
<dbReference type="RefSeq" id="WP_089909912.1">
    <property type="nucleotide sequence ID" value="NZ_FOBB01000002.1"/>
</dbReference>
<evidence type="ECO:0000256" key="9">
    <source>
        <dbReference type="ARBA" id="ARBA00023136"/>
    </source>
</evidence>
<evidence type="ECO:0000256" key="8">
    <source>
        <dbReference type="ARBA" id="ARBA00022989"/>
    </source>
</evidence>
<dbReference type="PROSITE" id="PS50929">
    <property type="entry name" value="ABC_TM1F"/>
    <property type="match status" value="1"/>
</dbReference>
<keyword evidence="7 14" id="KW-0067">ATP-binding</keyword>
<keyword evidence="4 10" id="KW-0812">Transmembrane</keyword>
<protein>
    <submittedName>
        <fullName evidence="14">ATP-binding cassette, subfamily B</fullName>
    </submittedName>
</protein>
<reference evidence="14 15" key="1">
    <citation type="submission" date="2016-10" db="EMBL/GenBank/DDBJ databases">
        <authorList>
            <person name="de Groot N.N."/>
        </authorList>
    </citation>
    <scope>NUCLEOTIDE SEQUENCE [LARGE SCALE GENOMIC DNA]</scope>
    <source>
        <strain evidence="14 15">DSM 21039</strain>
    </source>
</reference>
<comment type="subcellular location">
    <subcellularLocation>
        <location evidence="1">Cell membrane</location>
        <topology evidence="1">Multi-pass membrane protein</topology>
    </subcellularLocation>
</comment>
<feature type="transmembrane region" description="Helical" evidence="10">
    <location>
        <begin position="227"/>
        <end position="246"/>
    </location>
</feature>
<dbReference type="PANTHER" id="PTHR43394">
    <property type="entry name" value="ATP-DEPENDENT PERMEASE MDL1, MITOCHONDRIAL"/>
    <property type="match status" value="1"/>
</dbReference>
<dbReference type="Pfam" id="PF00664">
    <property type="entry name" value="ABC_membrane"/>
    <property type="match status" value="1"/>
</dbReference>
<name>A0A1H7R2B7_9BACT</name>
<feature type="transmembrane region" description="Helical" evidence="10">
    <location>
        <begin position="428"/>
        <end position="455"/>
    </location>
</feature>
<dbReference type="GO" id="GO:0006508">
    <property type="term" value="P:proteolysis"/>
    <property type="evidence" value="ECO:0007669"/>
    <property type="project" value="InterPro"/>
</dbReference>
<keyword evidence="6" id="KW-0378">Hydrolase</keyword>
<dbReference type="PANTHER" id="PTHR43394:SF1">
    <property type="entry name" value="ATP-BINDING CASSETTE SUB-FAMILY B MEMBER 10, MITOCHONDRIAL"/>
    <property type="match status" value="1"/>
</dbReference>
<organism evidence="14 15">
    <name type="scientific">Chitinophaga rupis</name>
    <dbReference type="NCBI Taxonomy" id="573321"/>
    <lineage>
        <taxon>Bacteria</taxon>
        <taxon>Pseudomonadati</taxon>
        <taxon>Bacteroidota</taxon>
        <taxon>Chitinophagia</taxon>
        <taxon>Chitinophagales</taxon>
        <taxon>Chitinophagaceae</taxon>
        <taxon>Chitinophaga</taxon>
    </lineage>
</organism>
<keyword evidence="8 10" id="KW-1133">Transmembrane helix</keyword>
<dbReference type="GO" id="GO:0016887">
    <property type="term" value="F:ATP hydrolysis activity"/>
    <property type="evidence" value="ECO:0007669"/>
    <property type="project" value="InterPro"/>
</dbReference>
<keyword evidence="2" id="KW-0813">Transport</keyword>
<evidence type="ECO:0000313" key="15">
    <source>
        <dbReference type="Proteomes" id="UP000198984"/>
    </source>
</evidence>
<evidence type="ECO:0000256" key="6">
    <source>
        <dbReference type="ARBA" id="ARBA00022801"/>
    </source>
</evidence>
<dbReference type="InterPro" id="IPR003439">
    <property type="entry name" value="ABC_transporter-like_ATP-bd"/>
</dbReference>
<dbReference type="InterPro" id="IPR005074">
    <property type="entry name" value="Peptidase_C39"/>
</dbReference>
<feature type="domain" description="ABC transporter" evidence="11">
    <location>
        <begin position="557"/>
        <end position="793"/>
    </location>
</feature>
<feature type="domain" description="Peptidase C39" evidence="13">
    <location>
        <begin position="8"/>
        <end position="143"/>
    </location>
</feature>
<dbReference type="PROSITE" id="PS50893">
    <property type="entry name" value="ABC_TRANSPORTER_2"/>
    <property type="match status" value="1"/>
</dbReference>
<evidence type="ECO:0000259" key="13">
    <source>
        <dbReference type="PROSITE" id="PS50990"/>
    </source>
</evidence>
<dbReference type="InterPro" id="IPR039421">
    <property type="entry name" value="Type_1_exporter"/>
</dbReference>
<keyword evidence="5" id="KW-0547">Nucleotide-binding</keyword>
<keyword evidence="9 10" id="KW-0472">Membrane</keyword>
<sequence length="799" mass="89879">MSFPFIRQYDLMDCGPTCLMMICKYYKRTFTLQSLREKTGIGKEGVNLLGISEAAESIGFRTQAVKLSSTLLLNEALRPAILYWDQNHFVVLIPSPVSLKNRLLPWLRARQATQISIADPAKGLITYTPEEFKTHWLTEKQGNNDEGIALLLEPTPQFYEHQDGHFTAGAEMEERSGFKNIFSYLFPYKKLVLQLLLGLGIASMLQLILPFLTQSVVDVGVNTSNMHFIYLVLLAQLTLVIGRLSVDFVRSWILLYISSRINISILTDFLIKLMKLPIPFFDSKKTGDIMQRMEDYQRIESFLTGSSINVLFSLLNLVIFSIVLAVYNAHIFSVFIIAVVLYSSWVLLFLKRRKILDYKRFDIASKEQSLTIQLVQGMQEIKLNGVEKPMRWGWERLQARLFRLNMKGLALNQWQQSGAFLINEGKNILITFLSAMAVINGQMTLGAMLAVQYIIGQLNSPIEQMIGFVQSWQNAKISVDRLNEIHTLEEEEPAHKQLLKELPLAFKKQLVGGKDVFTIPPYNLEENGENLLSTDFPDDLPLIFPVTPMETSLEKGIVFQNVSFTYPGAGNDPVLKNIDLTIPEGKTTAIVGVSGSGKTTLLKLLLKFYTPQQGEIRLNNTSLSMISHKTWRSHCSTVMQESFIFSDTIASNIAVGAGQPDMDRLRYAATIANIQGFIESLPLGFNTRIGSEGIGISMGQKQRILIARAVYRNPDFIFLDEATNSLDANNESMIIRNLAAFLQGKTVVVVAHRLSTVTHADHIVVLKNGMITEKGTHRELVALKGEYFTLVKNQLELGA</sequence>
<evidence type="ECO:0000256" key="10">
    <source>
        <dbReference type="SAM" id="Phobius"/>
    </source>
</evidence>
<dbReference type="EMBL" id="FOBB01000002">
    <property type="protein sequence ID" value="SEL54322.1"/>
    <property type="molecule type" value="Genomic_DNA"/>
</dbReference>
<dbReference type="SUPFAM" id="SSF52540">
    <property type="entry name" value="P-loop containing nucleoside triphosphate hydrolases"/>
    <property type="match status" value="1"/>
</dbReference>
<dbReference type="InterPro" id="IPR027417">
    <property type="entry name" value="P-loop_NTPase"/>
</dbReference>
<dbReference type="GO" id="GO:0005886">
    <property type="term" value="C:plasma membrane"/>
    <property type="evidence" value="ECO:0007669"/>
    <property type="project" value="UniProtKB-SubCell"/>
</dbReference>
<dbReference type="CDD" id="cd18571">
    <property type="entry name" value="ABC_6TM_peptidase_like"/>
    <property type="match status" value="1"/>
</dbReference>
<dbReference type="SUPFAM" id="SSF90123">
    <property type="entry name" value="ABC transporter transmembrane region"/>
    <property type="match status" value="1"/>
</dbReference>
<feature type="transmembrane region" description="Helical" evidence="10">
    <location>
        <begin position="331"/>
        <end position="350"/>
    </location>
</feature>
<dbReference type="STRING" id="573321.SAMN04488505_102506"/>
<evidence type="ECO:0000259" key="11">
    <source>
        <dbReference type="PROSITE" id="PS50893"/>
    </source>
</evidence>
<evidence type="ECO:0000256" key="4">
    <source>
        <dbReference type="ARBA" id="ARBA00022692"/>
    </source>
</evidence>
<proteinExistence type="predicted"/>
<keyword evidence="15" id="KW-1185">Reference proteome</keyword>
<evidence type="ECO:0000313" key="14">
    <source>
        <dbReference type="EMBL" id="SEL54322.1"/>
    </source>
</evidence>
<dbReference type="InterPro" id="IPR011527">
    <property type="entry name" value="ABC1_TM_dom"/>
</dbReference>
<evidence type="ECO:0000259" key="12">
    <source>
        <dbReference type="PROSITE" id="PS50929"/>
    </source>
</evidence>
<dbReference type="GO" id="GO:0005524">
    <property type="term" value="F:ATP binding"/>
    <property type="evidence" value="ECO:0007669"/>
    <property type="project" value="UniProtKB-KW"/>
</dbReference>